<keyword evidence="2" id="KW-1185">Reference proteome</keyword>
<proteinExistence type="predicted"/>
<dbReference type="OrthoDB" id="213028at2"/>
<evidence type="ECO:0000313" key="1">
    <source>
        <dbReference type="EMBL" id="TYC46173.1"/>
    </source>
</evidence>
<accession>A0A6P2CJY7</accession>
<dbReference type="GO" id="GO:0003700">
    <property type="term" value="F:DNA-binding transcription factor activity"/>
    <property type="evidence" value="ECO:0007669"/>
    <property type="project" value="TreeGrafter"/>
</dbReference>
<gene>
    <name evidence="1" type="ORF">ESZ47_08045</name>
</gene>
<dbReference type="GO" id="GO:0005829">
    <property type="term" value="C:cytosol"/>
    <property type="evidence" value="ECO:0007669"/>
    <property type="project" value="TreeGrafter"/>
</dbReference>
<dbReference type="PANTHER" id="PTHR33221">
    <property type="entry name" value="WINGED HELIX-TURN-HELIX TRANSCRIPTIONAL REGULATOR, RRF2 FAMILY"/>
    <property type="match status" value="1"/>
</dbReference>
<reference evidence="1 2" key="1">
    <citation type="submission" date="2019-01" db="EMBL/GenBank/DDBJ databases">
        <title>Leuconostoc litchii sp. nov., a novel lactic acid bacterium isolated from lychee.</title>
        <authorList>
            <person name="Wang L.-T."/>
        </authorList>
    </citation>
    <scope>NUCLEOTIDE SEQUENCE [LARGE SCALE GENOMIC DNA]</scope>
    <source>
        <strain evidence="1 2">MB7</strain>
    </source>
</reference>
<evidence type="ECO:0000313" key="2">
    <source>
        <dbReference type="Proteomes" id="UP000442244"/>
    </source>
</evidence>
<protein>
    <submittedName>
        <fullName evidence="1">Transcriptional regulator</fullName>
    </submittedName>
</protein>
<dbReference type="InterPro" id="IPR036388">
    <property type="entry name" value="WH-like_DNA-bd_sf"/>
</dbReference>
<dbReference type="SUPFAM" id="SSF46785">
    <property type="entry name" value="Winged helix' DNA-binding domain"/>
    <property type="match status" value="1"/>
</dbReference>
<dbReference type="InterPro" id="IPR036390">
    <property type="entry name" value="WH_DNA-bd_sf"/>
</dbReference>
<dbReference type="Proteomes" id="UP000442244">
    <property type="component" value="Unassembled WGS sequence"/>
</dbReference>
<dbReference type="AlphaFoldDB" id="A0A6P2CJY7"/>
<dbReference type="Gene3D" id="1.10.10.10">
    <property type="entry name" value="Winged helix-like DNA-binding domain superfamily/Winged helix DNA-binding domain"/>
    <property type="match status" value="1"/>
</dbReference>
<name>A0A6P2CJY7_9LACO</name>
<sequence>MRNSTQLSDAIHIMTYIAIYHEQKNLSSTTIAESVQVTSARVRSIMSALKKSNLIQTTNGQAKPVLMKSLEEISFYDIYASLKMNADTLFKVDQETEKQCIVGGNIQEVLTDEYQQLQELIEHKMREVTLATTVKKIVSLAQQKGQLLKNSENFFN</sequence>
<dbReference type="Pfam" id="PF02082">
    <property type="entry name" value="Rrf2"/>
    <property type="match status" value="1"/>
</dbReference>
<dbReference type="EMBL" id="SDGY01000006">
    <property type="protein sequence ID" value="TYC46173.1"/>
    <property type="molecule type" value="Genomic_DNA"/>
</dbReference>
<dbReference type="InterPro" id="IPR000944">
    <property type="entry name" value="Tscrpt_reg_Rrf2"/>
</dbReference>
<dbReference type="RefSeq" id="WP_148606417.1">
    <property type="nucleotide sequence ID" value="NZ_BSUV01000001.1"/>
</dbReference>
<dbReference type="PANTHER" id="PTHR33221:SF15">
    <property type="entry name" value="HTH-TYPE TRANSCRIPTIONAL REGULATOR YWGB-RELATED"/>
    <property type="match status" value="1"/>
</dbReference>
<organism evidence="1 2">
    <name type="scientific">Leuconostoc litchii</name>
    <dbReference type="NCBI Taxonomy" id="1981069"/>
    <lineage>
        <taxon>Bacteria</taxon>
        <taxon>Bacillati</taxon>
        <taxon>Bacillota</taxon>
        <taxon>Bacilli</taxon>
        <taxon>Lactobacillales</taxon>
        <taxon>Lactobacillaceae</taxon>
        <taxon>Leuconostoc</taxon>
    </lineage>
</organism>
<comment type="caution">
    <text evidence="1">The sequence shown here is derived from an EMBL/GenBank/DDBJ whole genome shotgun (WGS) entry which is preliminary data.</text>
</comment>